<evidence type="ECO:0000256" key="2">
    <source>
        <dbReference type="ARBA" id="ARBA00022475"/>
    </source>
</evidence>
<proteinExistence type="inferred from homology"/>
<evidence type="ECO:0000256" key="6">
    <source>
        <dbReference type="RuleBase" id="RU366058"/>
    </source>
</evidence>
<dbReference type="Pfam" id="PF09335">
    <property type="entry name" value="VTT_dom"/>
    <property type="match status" value="1"/>
</dbReference>
<comment type="similarity">
    <text evidence="6">Belongs to the TVP38/TMEM64 family.</text>
</comment>
<feature type="domain" description="VTT" evidence="7">
    <location>
        <begin position="50"/>
        <end position="167"/>
    </location>
</feature>
<keyword evidence="3 6" id="KW-0812">Transmembrane</keyword>
<keyword evidence="5 6" id="KW-0472">Membrane</keyword>
<evidence type="ECO:0000313" key="9">
    <source>
        <dbReference type="Proteomes" id="UP000254400"/>
    </source>
</evidence>
<keyword evidence="2 6" id="KW-1003">Cell membrane</keyword>
<feature type="transmembrane region" description="Helical" evidence="6">
    <location>
        <begin position="68"/>
        <end position="91"/>
    </location>
</feature>
<feature type="transmembrane region" description="Helical" evidence="6">
    <location>
        <begin position="36"/>
        <end position="62"/>
    </location>
</feature>
<evidence type="ECO:0000256" key="3">
    <source>
        <dbReference type="ARBA" id="ARBA00022692"/>
    </source>
</evidence>
<evidence type="ECO:0000313" key="8">
    <source>
        <dbReference type="EMBL" id="SUA70674.1"/>
    </source>
</evidence>
<comment type="subcellular location">
    <subcellularLocation>
        <location evidence="1 6">Cell membrane</location>
        <topology evidence="1 6">Multi-pass membrane protein</topology>
    </subcellularLocation>
</comment>
<dbReference type="Proteomes" id="UP000254400">
    <property type="component" value="Unassembled WGS sequence"/>
</dbReference>
<dbReference type="RefSeq" id="WP_019687927.1">
    <property type="nucleotide sequence ID" value="NZ_CP036496.1"/>
</dbReference>
<dbReference type="PANTHER" id="PTHR12677">
    <property type="entry name" value="GOLGI APPARATUS MEMBRANE PROTEIN TVP38-RELATED"/>
    <property type="match status" value="1"/>
</dbReference>
<dbReference type="GO" id="GO:0005886">
    <property type="term" value="C:plasma membrane"/>
    <property type="evidence" value="ECO:0007669"/>
    <property type="project" value="UniProtKB-SubCell"/>
</dbReference>
<feature type="transmembrane region" description="Helical" evidence="6">
    <location>
        <begin position="175"/>
        <end position="195"/>
    </location>
</feature>
<accession>A0A378Y0P7</accession>
<reference evidence="8 9" key="1">
    <citation type="submission" date="2018-06" db="EMBL/GenBank/DDBJ databases">
        <authorList>
            <consortium name="Pathogen Informatics"/>
            <person name="Doyle S."/>
        </authorList>
    </citation>
    <scope>NUCLEOTIDE SEQUENCE [LARGE SCALE GENOMIC DNA]</scope>
    <source>
        <strain evidence="8 9">NCTC10343</strain>
    </source>
</reference>
<gene>
    <name evidence="8" type="primary">yqeD</name>
    <name evidence="8" type="ORF">NCTC10343_03551</name>
</gene>
<dbReference type="AlphaFoldDB" id="A0A378Y0P7"/>
<dbReference type="EMBL" id="UGSC01000001">
    <property type="protein sequence ID" value="SUA70674.1"/>
    <property type="molecule type" value="Genomic_DNA"/>
</dbReference>
<name>A0A378Y0P7_PAEPO</name>
<feature type="transmembrane region" description="Helical" evidence="6">
    <location>
        <begin position="134"/>
        <end position="155"/>
    </location>
</feature>
<evidence type="ECO:0000256" key="1">
    <source>
        <dbReference type="ARBA" id="ARBA00004651"/>
    </source>
</evidence>
<dbReference type="InterPro" id="IPR015414">
    <property type="entry name" value="TMEM64"/>
</dbReference>
<dbReference type="PANTHER" id="PTHR12677:SF59">
    <property type="entry name" value="GOLGI APPARATUS MEMBRANE PROTEIN TVP38-RELATED"/>
    <property type="match status" value="1"/>
</dbReference>
<evidence type="ECO:0000256" key="4">
    <source>
        <dbReference type="ARBA" id="ARBA00022989"/>
    </source>
</evidence>
<sequence length="205" mass="22829">MKKWLLPAAYVSLFCIAFIYRYDWLAWADKQTSFPVLLLLAFLFALIPFIPYKLIIASIAYAAGAWQGALICWLGTTFAALVVYSAVRTLFRDKGRAYLERVPALERFNQVMEKEPFTAVLLARLIPVIPQAAVNVYAGVAGFPFWSFMLGTAIGKLPAIAVYAYAGGTFAEHPITGLFILLLYTALVGGGFVLYRKRVRRANKT</sequence>
<evidence type="ECO:0000259" key="7">
    <source>
        <dbReference type="Pfam" id="PF09335"/>
    </source>
</evidence>
<dbReference type="GeneID" id="93346892"/>
<protein>
    <recommendedName>
        <fullName evidence="6">TVP38/TMEM64 family membrane protein</fullName>
    </recommendedName>
</protein>
<organism evidence="8 9">
    <name type="scientific">Paenibacillus polymyxa</name>
    <name type="common">Bacillus polymyxa</name>
    <dbReference type="NCBI Taxonomy" id="1406"/>
    <lineage>
        <taxon>Bacteria</taxon>
        <taxon>Bacillati</taxon>
        <taxon>Bacillota</taxon>
        <taxon>Bacilli</taxon>
        <taxon>Bacillales</taxon>
        <taxon>Paenibacillaceae</taxon>
        <taxon>Paenibacillus</taxon>
    </lineage>
</organism>
<feature type="transmembrane region" description="Helical" evidence="6">
    <location>
        <begin position="6"/>
        <end position="24"/>
    </location>
</feature>
<keyword evidence="4 6" id="KW-1133">Transmembrane helix</keyword>
<evidence type="ECO:0000256" key="5">
    <source>
        <dbReference type="ARBA" id="ARBA00023136"/>
    </source>
</evidence>
<dbReference type="InterPro" id="IPR032816">
    <property type="entry name" value="VTT_dom"/>
</dbReference>